<comment type="function">
    <text evidence="11">Fluoride-specific ion channel. Important for reducing fluoride concentration in the cell, thus reducing its toxicity.</text>
</comment>
<keyword evidence="11" id="KW-0813">Transport</keyword>
<dbReference type="Pfam" id="PF02537">
    <property type="entry name" value="CRCB"/>
    <property type="match status" value="1"/>
</dbReference>
<accession>E1JV20</accession>
<keyword evidence="4 11" id="KW-0812">Transmembrane</keyword>
<evidence type="ECO:0000256" key="9">
    <source>
        <dbReference type="ARBA" id="ARBA00035120"/>
    </source>
</evidence>
<dbReference type="OrthoDB" id="9806299at2"/>
<dbReference type="PANTHER" id="PTHR28259">
    <property type="entry name" value="FLUORIDE EXPORT PROTEIN 1-RELATED"/>
    <property type="match status" value="1"/>
</dbReference>
<comment type="activity regulation">
    <text evidence="11">Na(+) is not transported, but it plays an essential structural role and its presence is essential for fluoride channel function.</text>
</comment>
<keyword evidence="5 11" id="KW-1133">Transmembrane helix</keyword>
<evidence type="ECO:0000256" key="6">
    <source>
        <dbReference type="ARBA" id="ARBA00023065"/>
    </source>
</evidence>
<evidence type="ECO:0000313" key="12">
    <source>
        <dbReference type="EMBL" id="EFL51934.1"/>
    </source>
</evidence>
<evidence type="ECO:0000313" key="13">
    <source>
        <dbReference type="Proteomes" id="UP000006250"/>
    </source>
</evidence>
<feature type="transmembrane region" description="Helical" evidence="11">
    <location>
        <begin position="34"/>
        <end position="56"/>
    </location>
</feature>
<dbReference type="GO" id="GO:0046872">
    <property type="term" value="F:metal ion binding"/>
    <property type="evidence" value="ECO:0007669"/>
    <property type="project" value="UniProtKB-KW"/>
</dbReference>
<evidence type="ECO:0000256" key="7">
    <source>
        <dbReference type="ARBA" id="ARBA00023136"/>
    </source>
</evidence>
<protein>
    <recommendedName>
        <fullName evidence="11">Fluoride-specific ion channel FluC</fullName>
    </recommendedName>
</protein>
<keyword evidence="8 11" id="KW-0407">Ion channel</keyword>
<name>E1JV20_SOLFR</name>
<evidence type="ECO:0000256" key="3">
    <source>
        <dbReference type="ARBA" id="ARBA00022519"/>
    </source>
</evidence>
<evidence type="ECO:0000256" key="1">
    <source>
        <dbReference type="ARBA" id="ARBA00004651"/>
    </source>
</evidence>
<comment type="similarity">
    <text evidence="9 11">Belongs to the fluoride channel Fluc/FEX (TC 1.A.43) family.</text>
</comment>
<feature type="transmembrane region" description="Helical" evidence="11">
    <location>
        <begin position="98"/>
        <end position="121"/>
    </location>
</feature>
<evidence type="ECO:0000256" key="11">
    <source>
        <dbReference type="HAMAP-Rule" id="MF_00454"/>
    </source>
</evidence>
<keyword evidence="13" id="KW-1185">Reference proteome</keyword>
<dbReference type="GO" id="GO:0005886">
    <property type="term" value="C:plasma membrane"/>
    <property type="evidence" value="ECO:0007669"/>
    <property type="project" value="UniProtKB-SubCell"/>
</dbReference>
<keyword evidence="7 11" id="KW-0472">Membrane</keyword>
<feature type="binding site" evidence="11">
    <location>
        <position position="79"/>
    </location>
    <ligand>
        <name>Na(+)</name>
        <dbReference type="ChEBI" id="CHEBI:29101"/>
        <note>structural</note>
    </ligand>
</feature>
<dbReference type="AlphaFoldDB" id="E1JV20"/>
<dbReference type="GO" id="GO:0140114">
    <property type="term" value="P:cellular detoxification of fluoride"/>
    <property type="evidence" value="ECO:0007669"/>
    <property type="project" value="UniProtKB-UniRule"/>
</dbReference>
<evidence type="ECO:0000256" key="4">
    <source>
        <dbReference type="ARBA" id="ARBA00022692"/>
    </source>
</evidence>
<keyword evidence="2 11" id="KW-1003">Cell membrane</keyword>
<dbReference type="STRING" id="596151.DesfrDRAFT_1469"/>
<keyword evidence="11" id="KW-0915">Sodium</keyword>
<evidence type="ECO:0000256" key="5">
    <source>
        <dbReference type="ARBA" id="ARBA00022989"/>
    </source>
</evidence>
<keyword evidence="11" id="KW-0479">Metal-binding</keyword>
<comment type="catalytic activity">
    <reaction evidence="10">
        <text>fluoride(in) = fluoride(out)</text>
        <dbReference type="Rhea" id="RHEA:76159"/>
        <dbReference type="ChEBI" id="CHEBI:17051"/>
    </reaction>
    <physiologicalReaction direction="left-to-right" evidence="10">
        <dbReference type="Rhea" id="RHEA:76160"/>
    </physiologicalReaction>
</comment>
<dbReference type="Proteomes" id="UP000006250">
    <property type="component" value="Unassembled WGS sequence"/>
</dbReference>
<dbReference type="EMBL" id="AECZ01000007">
    <property type="protein sequence ID" value="EFL51934.1"/>
    <property type="molecule type" value="Genomic_DNA"/>
</dbReference>
<reference evidence="12 13" key="1">
    <citation type="submission" date="2010-08" db="EMBL/GenBank/DDBJ databases">
        <title>The draft genome of Desulfovibrio fructosovorans JJ.</title>
        <authorList>
            <consortium name="US DOE Joint Genome Institute (JGI-PGF)"/>
            <person name="Lucas S."/>
            <person name="Copeland A."/>
            <person name="Lapidus A."/>
            <person name="Cheng J.-F."/>
            <person name="Bruce D."/>
            <person name="Goodwin L."/>
            <person name="Pitluck S."/>
            <person name="Land M.L."/>
            <person name="Hauser L."/>
            <person name="Chang Y.-J."/>
            <person name="Jeffries C."/>
            <person name="Wall J.D."/>
            <person name="Stahl D.A."/>
            <person name="Arkin A.P."/>
            <person name="Dehal P."/>
            <person name="Stolyar S.M."/>
            <person name="Hazen T.C."/>
            <person name="Woyke T.J."/>
        </authorList>
    </citation>
    <scope>NUCLEOTIDE SEQUENCE [LARGE SCALE GENOMIC DNA]</scope>
    <source>
        <strain evidence="12 13">JJ</strain>
    </source>
</reference>
<dbReference type="RefSeq" id="WP_005992532.1">
    <property type="nucleotide sequence ID" value="NZ_AECZ01000007.1"/>
</dbReference>
<dbReference type="HAMAP" id="MF_00454">
    <property type="entry name" value="FluC"/>
    <property type="match status" value="1"/>
</dbReference>
<gene>
    <name evidence="11" type="primary">fluC</name>
    <name evidence="11" type="synonym">crcB</name>
    <name evidence="12" type="ORF">DesfrDRAFT_1469</name>
</gene>
<keyword evidence="6 11" id="KW-0406">Ion transport</keyword>
<evidence type="ECO:0000256" key="8">
    <source>
        <dbReference type="ARBA" id="ARBA00023303"/>
    </source>
</evidence>
<organism evidence="12 13">
    <name type="scientific">Solidesulfovibrio fructosivorans JJ]</name>
    <dbReference type="NCBI Taxonomy" id="596151"/>
    <lineage>
        <taxon>Bacteria</taxon>
        <taxon>Pseudomonadati</taxon>
        <taxon>Thermodesulfobacteriota</taxon>
        <taxon>Desulfovibrionia</taxon>
        <taxon>Desulfovibrionales</taxon>
        <taxon>Desulfovibrionaceae</taxon>
        <taxon>Solidesulfovibrio</taxon>
    </lineage>
</organism>
<dbReference type="eggNOG" id="COG0239">
    <property type="taxonomic scope" value="Bacteria"/>
</dbReference>
<dbReference type="InterPro" id="IPR003691">
    <property type="entry name" value="FluC"/>
</dbReference>
<evidence type="ECO:0000256" key="10">
    <source>
        <dbReference type="ARBA" id="ARBA00035585"/>
    </source>
</evidence>
<feature type="transmembrane region" description="Helical" evidence="11">
    <location>
        <begin position="68"/>
        <end position="86"/>
    </location>
</feature>
<proteinExistence type="inferred from homology"/>
<keyword evidence="3" id="KW-0997">Cell inner membrane</keyword>
<dbReference type="GO" id="GO:0062054">
    <property type="term" value="F:fluoride channel activity"/>
    <property type="evidence" value="ECO:0007669"/>
    <property type="project" value="UniProtKB-UniRule"/>
</dbReference>
<feature type="binding site" evidence="11">
    <location>
        <position position="76"/>
    </location>
    <ligand>
        <name>Na(+)</name>
        <dbReference type="ChEBI" id="CHEBI:29101"/>
        <note>structural</note>
    </ligand>
</feature>
<dbReference type="PANTHER" id="PTHR28259:SF1">
    <property type="entry name" value="FLUORIDE EXPORT PROTEIN 1-RELATED"/>
    <property type="match status" value="1"/>
</dbReference>
<comment type="subcellular location">
    <subcellularLocation>
        <location evidence="1 11">Cell membrane</location>
        <topology evidence="1 11">Multi-pass membrane protein</topology>
    </subcellularLocation>
</comment>
<evidence type="ECO:0000256" key="2">
    <source>
        <dbReference type="ARBA" id="ARBA00022475"/>
    </source>
</evidence>
<comment type="caution">
    <text evidence="12">The sequence shown here is derived from an EMBL/GenBank/DDBJ whole genome shotgun (WGS) entry which is preliminary data.</text>
</comment>
<sequence>MLEKLGLIALAGAAGTLARYWISGFVYGLAGRQFPWGTATANILGCFLFGLIWQLGEGRMLIRTETRAIILTGFMGAFTTFSTFIFESGGLIEDGRYLTALANVGFQTVLGFAALFGGLMLGRMF</sequence>